<comment type="caution">
    <text evidence="2">The sequence shown here is derived from an EMBL/GenBank/DDBJ whole genome shotgun (WGS) entry which is preliminary data.</text>
</comment>
<reference evidence="2" key="1">
    <citation type="submission" date="2021-03" db="EMBL/GenBank/DDBJ databases">
        <authorList>
            <person name="Tagirdzhanova G."/>
        </authorList>
    </citation>
    <scope>NUCLEOTIDE SEQUENCE</scope>
</reference>
<protein>
    <submittedName>
        <fullName evidence="2">Uncharacterized protein</fullName>
    </submittedName>
</protein>
<sequence>MYGREVMDRRSKTPPKPEDALDRSLLALRSFSSHHHDVSNLYGQTNGSMVRGPIVLLKVHPIEDGKTFKDVFGTRNAKRKRIDLHKHACKAVLDGGAPEKAFRL</sequence>
<dbReference type="Proteomes" id="UP000664203">
    <property type="component" value="Unassembled WGS sequence"/>
</dbReference>
<dbReference type="EMBL" id="CAJPDR010000868">
    <property type="protein sequence ID" value="CAF9943036.1"/>
    <property type="molecule type" value="Genomic_DNA"/>
</dbReference>
<proteinExistence type="predicted"/>
<dbReference type="AlphaFoldDB" id="A0A8H3PJP7"/>
<organism evidence="2 3">
    <name type="scientific">Alectoria fallacina</name>
    <dbReference type="NCBI Taxonomy" id="1903189"/>
    <lineage>
        <taxon>Eukaryota</taxon>
        <taxon>Fungi</taxon>
        <taxon>Dikarya</taxon>
        <taxon>Ascomycota</taxon>
        <taxon>Pezizomycotina</taxon>
        <taxon>Lecanoromycetes</taxon>
        <taxon>OSLEUM clade</taxon>
        <taxon>Lecanoromycetidae</taxon>
        <taxon>Lecanorales</taxon>
        <taxon>Lecanorineae</taxon>
        <taxon>Parmeliaceae</taxon>
        <taxon>Alectoria</taxon>
    </lineage>
</organism>
<gene>
    <name evidence="2" type="ORF">ALECFALPRED_010454</name>
</gene>
<feature type="region of interest" description="Disordered" evidence="1">
    <location>
        <begin position="1"/>
        <end position="20"/>
    </location>
</feature>
<evidence type="ECO:0000313" key="3">
    <source>
        <dbReference type="Proteomes" id="UP000664203"/>
    </source>
</evidence>
<keyword evidence="3" id="KW-1185">Reference proteome</keyword>
<evidence type="ECO:0000256" key="1">
    <source>
        <dbReference type="SAM" id="MobiDB-lite"/>
    </source>
</evidence>
<accession>A0A8H3PJP7</accession>
<name>A0A8H3PJP7_9LECA</name>
<evidence type="ECO:0000313" key="2">
    <source>
        <dbReference type="EMBL" id="CAF9943036.1"/>
    </source>
</evidence>